<dbReference type="RefSeq" id="WP_003054717.1">
    <property type="nucleotide sequence ID" value="NZ_AOUO01000008.1"/>
</dbReference>
<dbReference type="InterPro" id="IPR002645">
    <property type="entry name" value="STAS_dom"/>
</dbReference>
<comment type="caution">
    <text evidence="2">The sequence shown here is derived from an EMBL/GenBank/DDBJ whole genome shotgun (WGS) entry which is preliminary data.</text>
</comment>
<dbReference type="Pfam" id="PF13466">
    <property type="entry name" value="STAS_2"/>
    <property type="match status" value="1"/>
</dbReference>
<evidence type="ECO:0000313" key="3">
    <source>
        <dbReference type="Proteomes" id="UP000014139"/>
    </source>
</evidence>
<name>R1GGY2_9PSEU</name>
<feature type="domain" description="STAS" evidence="1">
    <location>
        <begin position="21"/>
        <end position="117"/>
    </location>
</feature>
<proteinExistence type="predicted"/>
<dbReference type="AlphaFoldDB" id="R1GGY2"/>
<sequence>MANPLSERLGVTLRRDGARSVISCSGELDHSTRDRFYRTAIAEVTDSAIRHVEVDLSEVTFLSAAGVHGLCELARAAERHATTFELGPAGGLVERILTIVGLREQRSSPPPDTAPPA</sequence>
<gene>
    <name evidence="2" type="ORF">H480_00745</name>
</gene>
<dbReference type="eggNOG" id="COG1366">
    <property type="taxonomic scope" value="Bacteria"/>
</dbReference>
<dbReference type="InterPro" id="IPR036513">
    <property type="entry name" value="STAS_dom_sf"/>
</dbReference>
<organism evidence="2 3">
    <name type="scientific">Amycolatopsis vancoresmycina DSM 44592</name>
    <dbReference type="NCBI Taxonomy" id="1292037"/>
    <lineage>
        <taxon>Bacteria</taxon>
        <taxon>Bacillati</taxon>
        <taxon>Actinomycetota</taxon>
        <taxon>Actinomycetes</taxon>
        <taxon>Pseudonocardiales</taxon>
        <taxon>Pseudonocardiaceae</taxon>
        <taxon>Amycolatopsis</taxon>
    </lineage>
</organism>
<evidence type="ECO:0000259" key="1">
    <source>
        <dbReference type="PROSITE" id="PS50801"/>
    </source>
</evidence>
<dbReference type="InterPro" id="IPR058548">
    <property type="entry name" value="MlaB-like_STAS"/>
</dbReference>
<dbReference type="PATRIC" id="fig|1292037.4.peg.147"/>
<evidence type="ECO:0000313" key="2">
    <source>
        <dbReference type="EMBL" id="EOD70492.1"/>
    </source>
</evidence>
<keyword evidence="3" id="KW-1185">Reference proteome</keyword>
<dbReference type="Proteomes" id="UP000014139">
    <property type="component" value="Unassembled WGS sequence"/>
</dbReference>
<reference evidence="2 3" key="1">
    <citation type="submission" date="2013-02" db="EMBL/GenBank/DDBJ databases">
        <title>Draft genome sequence of Amycolatopsis vancoresmycina strain DSM 44592T.</title>
        <authorList>
            <person name="Kumar S."/>
            <person name="Kaur N."/>
            <person name="Kaur C."/>
            <person name="Raghava G.P.S."/>
            <person name="Mayilraj S."/>
        </authorList>
    </citation>
    <scope>NUCLEOTIDE SEQUENCE [LARGE SCALE GENOMIC DNA]</scope>
    <source>
        <strain evidence="2 3">DSM 44592</strain>
    </source>
</reference>
<dbReference type="SUPFAM" id="SSF52091">
    <property type="entry name" value="SpoIIaa-like"/>
    <property type="match status" value="1"/>
</dbReference>
<dbReference type="Gene3D" id="3.30.750.24">
    <property type="entry name" value="STAS domain"/>
    <property type="match status" value="1"/>
</dbReference>
<protein>
    <submittedName>
        <fullName evidence="2">Anti-sigma-factor antagonist</fullName>
    </submittedName>
</protein>
<accession>R1GGY2</accession>
<dbReference type="PROSITE" id="PS50801">
    <property type="entry name" value="STAS"/>
    <property type="match status" value="1"/>
</dbReference>
<dbReference type="EMBL" id="AOUO01000008">
    <property type="protein sequence ID" value="EOD70492.1"/>
    <property type="molecule type" value="Genomic_DNA"/>
</dbReference>
<dbReference type="CDD" id="cd07043">
    <property type="entry name" value="STAS_anti-anti-sigma_factors"/>
    <property type="match status" value="1"/>
</dbReference>
<dbReference type="OrthoDB" id="3386588at2"/>